<organism evidence="3 4">
    <name type="scientific">Streptomyces albiaxialis</name>
    <dbReference type="NCBI Taxonomy" id="329523"/>
    <lineage>
        <taxon>Bacteria</taxon>
        <taxon>Bacillati</taxon>
        <taxon>Actinomycetota</taxon>
        <taxon>Actinomycetes</taxon>
        <taxon>Kitasatosporales</taxon>
        <taxon>Streptomycetaceae</taxon>
        <taxon>Streptomyces</taxon>
    </lineage>
</organism>
<reference evidence="4" key="1">
    <citation type="journal article" date="2019" name="Int. J. Syst. Evol. Microbiol.">
        <title>The Global Catalogue of Microorganisms (GCM) 10K type strain sequencing project: providing services to taxonomists for standard genome sequencing and annotation.</title>
        <authorList>
            <consortium name="The Broad Institute Genomics Platform"/>
            <consortium name="The Broad Institute Genome Sequencing Center for Infectious Disease"/>
            <person name="Wu L."/>
            <person name="Ma J."/>
        </authorList>
    </citation>
    <scope>NUCLEOTIDE SEQUENCE [LARGE SCALE GENOMIC DNA]</scope>
    <source>
        <strain evidence="4">JCM 15478</strain>
    </source>
</reference>
<protein>
    <submittedName>
        <fullName evidence="3">Acetylxylan esterase</fullName>
    </submittedName>
</protein>
<dbReference type="SUPFAM" id="SSF53474">
    <property type="entry name" value="alpha/beta-Hydrolases"/>
    <property type="match status" value="1"/>
</dbReference>
<feature type="compositionally biased region" description="Low complexity" evidence="1">
    <location>
        <begin position="160"/>
        <end position="169"/>
    </location>
</feature>
<dbReference type="EMBL" id="BAAAPE010000009">
    <property type="protein sequence ID" value="GAA2079801.1"/>
    <property type="molecule type" value="Genomic_DNA"/>
</dbReference>
<evidence type="ECO:0000259" key="2">
    <source>
        <dbReference type="Pfam" id="PF05448"/>
    </source>
</evidence>
<dbReference type="Pfam" id="PF05448">
    <property type="entry name" value="AXE1"/>
    <property type="match status" value="1"/>
</dbReference>
<comment type="caution">
    <text evidence="3">The sequence shown here is derived from an EMBL/GenBank/DDBJ whole genome shotgun (WGS) entry which is preliminary data.</text>
</comment>
<dbReference type="PANTHER" id="PTHR40111:SF1">
    <property type="entry name" value="CEPHALOSPORIN-C DEACETYLASE"/>
    <property type="match status" value="1"/>
</dbReference>
<evidence type="ECO:0000256" key="1">
    <source>
        <dbReference type="SAM" id="MobiDB-lite"/>
    </source>
</evidence>
<gene>
    <name evidence="3" type="ORF">GCM10009801_37660</name>
</gene>
<proteinExistence type="predicted"/>
<evidence type="ECO:0000313" key="4">
    <source>
        <dbReference type="Proteomes" id="UP001500016"/>
    </source>
</evidence>
<name>A0ABP5HMX7_9ACTN</name>
<feature type="region of interest" description="Disordered" evidence="1">
    <location>
        <begin position="149"/>
        <end position="170"/>
    </location>
</feature>
<dbReference type="Gene3D" id="3.40.50.1820">
    <property type="entry name" value="alpha/beta hydrolase"/>
    <property type="match status" value="1"/>
</dbReference>
<dbReference type="InterPro" id="IPR029058">
    <property type="entry name" value="AB_hydrolase_fold"/>
</dbReference>
<dbReference type="InterPro" id="IPR039069">
    <property type="entry name" value="CE7"/>
</dbReference>
<sequence>MPVAYMPHGRGQNVVQHAAPPPRERHVSMGHFDLPLDQLRAYRPAISEPDDFDAFWQKTLTETRAHDPAVTFAPYETPLTGVRTWDVTFAGFGGHPVKGWFTAPADATGPLPLVVQYHGYGGGRGLPHTWGLWPLAGYAHFVMDVRGQGSGGDLGHTPDPVGSGPSSPGFMTRGVEDPETYFYRRVHADAVRGLEAARTHELADPARTVVLGGSQGGGISLAVGALVPGLAATCVDVPFLCHFERALSIAETGPFPELVRYLRMHRGAEENVLRTLSYFDGAAFAARATAPALFSVALMDTTCPPSTVFAAYNAYAGTDKRIEIYPYNTHEGGGVHQEAVQLDWVRKMLSTT</sequence>
<feature type="domain" description="Acetyl xylan esterase" evidence="2">
    <location>
        <begin position="29"/>
        <end position="347"/>
    </location>
</feature>
<dbReference type="PANTHER" id="PTHR40111">
    <property type="entry name" value="CEPHALOSPORIN-C DEACETYLASE"/>
    <property type="match status" value="1"/>
</dbReference>
<keyword evidence="4" id="KW-1185">Reference proteome</keyword>
<dbReference type="Proteomes" id="UP001500016">
    <property type="component" value="Unassembled WGS sequence"/>
</dbReference>
<accession>A0ABP5HMX7</accession>
<dbReference type="InterPro" id="IPR008391">
    <property type="entry name" value="AXE1_dom"/>
</dbReference>
<evidence type="ECO:0000313" key="3">
    <source>
        <dbReference type="EMBL" id="GAA2079801.1"/>
    </source>
</evidence>